<dbReference type="Proteomes" id="UP000002154">
    <property type="component" value="Plasmid pBWB404"/>
</dbReference>
<dbReference type="HOGENOM" id="CLU_3212877_0_0_9"/>
<keyword evidence="1" id="KW-0614">Plasmid</keyword>
<evidence type="ECO:0000313" key="1">
    <source>
        <dbReference type="EMBL" id="ABY46882.1"/>
    </source>
</evidence>
<gene>
    <name evidence="1" type="ordered locus">BcerKBAB4_5831</name>
</gene>
<dbReference type="AlphaFoldDB" id="A9VVR7"/>
<dbReference type="KEGG" id="bwe:BcerKBAB4_5831"/>
<proteinExistence type="predicted"/>
<evidence type="ECO:0008006" key="3">
    <source>
        <dbReference type="Google" id="ProtNLM"/>
    </source>
</evidence>
<protein>
    <recommendedName>
        <fullName evidence="3">Transposase</fullName>
    </recommendedName>
</protein>
<geneLocation type="plasmid" evidence="1 2">
    <name>pBWB404</name>
</geneLocation>
<reference evidence="1 2" key="1">
    <citation type="journal article" date="2008" name="Chem. Biol. Interact.">
        <title>Extending the Bacillus cereus group genomics to putative food-borne pathogens of different toxicity.</title>
        <authorList>
            <person name="Lapidus A."/>
            <person name="Goltsman E."/>
            <person name="Auger S."/>
            <person name="Galleron N."/>
            <person name="Segurens B."/>
            <person name="Dossat C."/>
            <person name="Land M.L."/>
            <person name="Broussolle V."/>
            <person name="Brillard J."/>
            <person name="Guinebretiere M.H."/>
            <person name="Sanchis V."/>
            <person name="Nguen-The C."/>
            <person name="Lereclus D."/>
            <person name="Richardson P."/>
            <person name="Wincker P."/>
            <person name="Weissenbach J."/>
            <person name="Ehrlich S.D."/>
            <person name="Sorokin A."/>
        </authorList>
    </citation>
    <scope>NUCLEOTIDE SEQUENCE [LARGE SCALE GENOMIC DNA]</scope>
    <source>
        <strain evidence="2">KBAB4</strain>
        <plasmid evidence="1 2">pBWB404</plasmid>
    </source>
</reference>
<evidence type="ECO:0000313" key="2">
    <source>
        <dbReference type="Proteomes" id="UP000002154"/>
    </source>
</evidence>
<dbReference type="RefSeq" id="WP_012260116.1">
    <property type="nucleotide sequence ID" value="NC_010183.1"/>
</dbReference>
<accession>A9VVR7</accession>
<sequence>MKIEFKVKLEISGLNGIQERLFWIVTEETFRTIVQELMQAYLGL</sequence>
<organism evidence="1 2">
    <name type="scientific">Bacillus mycoides (strain KBAB4)</name>
    <name type="common">Bacillus weihenstephanensis</name>
    <dbReference type="NCBI Taxonomy" id="315730"/>
    <lineage>
        <taxon>Bacteria</taxon>
        <taxon>Bacillati</taxon>
        <taxon>Bacillota</taxon>
        <taxon>Bacilli</taxon>
        <taxon>Bacillales</taxon>
        <taxon>Bacillaceae</taxon>
        <taxon>Bacillus</taxon>
        <taxon>Bacillus cereus group</taxon>
    </lineage>
</organism>
<name>A9VVR7_BACMK</name>
<dbReference type="EMBL" id="CP000907">
    <property type="protein sequence ID" value="ABY46882.1"/>
    <property type="molecule type" value="Genomic_DNA"/>
</dbReference>